<evidence type="ECO:0000313" key="2">
    <source>
        <dbReference type="EMBL" id="OGI70439.1"/>
    </source>
</evidence>
<dbReference type="EMBL" id="MFTT01000007">
    <property type="protein sequence ID" value="OGI70439.1"/>
    <property type="molecule type" value="Genomic_DNA"/>
</dbReference>
<gene>
    <name evidence="2" type="ORF">A2824_00105</name>
</gene>
<accession>A0A1F6VLL5</accession>
<name>A0A1F6VLL5_9BACT</name>
<dbReference type="STRING" id="1801743.A2824_00105"/>
<keyword evidence="1" id="KW-0472">Membrane</keyword>
<proteinExistence type="predicted"/>
<reference evidence="2 3" key="1">
    <citation type="journal article" date="2016" name="Nat. Commun.">
        <title>Thousands of microbial genomes shed light on interconnected biogeochemical processes in an aquifer system.</title>
        <authorList>
            <person name="Anantharaman K."/>
            <person name="Brown C.T."/>
            <person name="Hug L.A."/>
            <person name="Sharon I."/>
            <person name="Castelle C.J."/>
            <person name="Probst A.J."/>
            <person name="Thomas B.C."/>
            <person name="Singh A."/>
            <person name="Wilkins M.J."/>
            <person name="Karaoz U."/>
            <person name="Brodie E.L."/>
            <person name="Williams K.H."/>
            <person name="Hubbard S.S."/>
            <person name="Banfield J.F."/>
        </authorList>
    </citation>
    <scope>NUCLEOTIDE SEQUENCE [LARGE SCALE GENOMIC DNA]</scope>
</reference>
<organism evidence="2 3">
    <name type="scientific">Candidatus Nomurabacteria bacterium RIFCSPHIGHO2_01_FULL_42_16</name>
    <dbReference type="NCBI Taxonomy" id="1801743"/>
    <lineage>
        <taxon>Bacteria</taxon>
        <taxon>Candidatus Nomuraibacteriota</taxon>
    </lineage>
</organism>
<feature type="transmembrane region" description="Helical" evidence="1">
    <location>
        <begin position="14"/>
        <end position="40"/>
    </location>
</feature>
<sequence length="198" mass="21398">MQKQNARPVPSQRLWFGGFTNIALIIIIVLIAGGVGYYFAKQGAKQETVQTEPIVQEEEKEKTVQTSVVTGNNCIQIDNLSQGDQVSFPLTITGILNPNAPNIPISDCIRIFEGEAGFVGVIDQNSNNLVTGLTTALIIRTTSNWMVNAPVSFIVEIPSLTAQPVNNDIQIIFSGGNDPRDNPPPPPPEATFVLNVTI</sequence>
<evidence type="ECO:0000256" key="1">
    <source>
        <dbReference type="SAM" id="Phobius"/>
    </source>
</evidence>
<protein>
    <submittedName>
        <fullName evidence="2">Uncharacterized protein</fullName>
    </submittedName>
</protein>
<comment type="caution">
    <text evidence="2">The sequence shown here is derived from an EMBL/GenBank/DDBJ whole genome shotgun (WGS) entry which is preliminary data.</text>
</comment>
<dbReference type="Proteomes" id="UP000178059">
    <property type="component" value="Unassembled WGS sequence"/>
</dbReference>
<keyword evidence="1" id="KW-1133">Transmembrane helix</keyword>
<dbReference type="AlphaFoldDB" id="A0A1F6VLL5"/>
<evidence type="ECO:0000313" key="3">
    <source>
        <dbReference type="Proteomes" id="UP000178059"/>
    </source>
</evidence>
<keyword evidence="1" id="KW-0812">Transmembrane</keyword>